<dbReference type="EMBL" id="CP012670">
    <property type="protein sequence ID" value="AUX20664.1"/>
    <property type="molecule type" value="Genomic_DNA"/>
</dbReference>
<accession>A0A4P2PVD2</accession>
<dbReference type="InterPro" id="IPR050622">
    <property type="entry name" value="CPA3_antiporter_subunitB"/>
</dbReference>
<evidence type="ECO:0000313" key="9">
    <source>
        <dbReference type="EMBL" id="AUX20664.1"/>
    </source>
</evidence>
<feature type="transmembrane region" description="Helical" evidence="7">
    <location>
        <begin position="112"/>
        <end position="131"/>
    </location>
</feature>
<keyword evidence="5 7" id="KW-1133">Transmembrane helix</keyword>
<feature type="transmembrane region" description="Helical" evidence="7">
    <location>
        <begin position="73"/>
        <end position="92"/>
    </location>
</feature>
<evidence type="ECO:0000256" key="6">
    <source>
        <dbReference type="ARBA" id="ARBA00023136"/>
    </source>
</evidence>
<evidence type="ECO:0000313" key="10">
    <source>
        <dbReference type="Proteomes" id="UP000295781"/>
    </source>
</evidence>
<dbReference type="RefSeq" id="WP_129345993.1">
    <property type="nucleotide sequence ID" value="NZ_CP012670.1"/>
</dbReference>
<gene>
    <name evidence="9" type="ORF">SOCEGT47_011370</name>
</gene>
<keyword evidence="4 7" id="KW-0812">Transmembrane</keyword>
<name>A0A4P2PVD2_SORCE</name>
<proteinExistence type="inferred from homology"/>
<keyword evidence="6 7" id="KW-0472">Membrane</keyword>
<evidence type="ECO:0000259" key="8">
    <source>
        <dbReference type="Pfam" id="PF04039"/>
    </source>
</evidence>
<comment type="similarity">
    <text evidence="2">Belongs to the CPA3 antiporters (TC 2.A.63) subunit B family.</text>
</comment>
<protein>
    <submittedName>
        <fullName evidence="9">Cation:proton antiporter</fullName>
    </submittedName>
</protein>
<comment type="subcellular location">
    <subcellularLocation>
        <location evidence="1">Cell membrane</location>
        <topology evidence="1">Multi-pass membrane protein</topology>
    </subcellularLocation>
</comment>
<dbReference type="InterPro" id="IPR007182">
    <property type="entry name" value="MnhB"/>
</dbReference>
<sequence>MSSLIFRAAARVLMPLLLVFAMFLLLRGHNEPGGGFVAGLVVAVAFVLRVLAEGTPAAEAALLVHPRRLLAAGLLLALGSGLVPVALGRAFLTACWTEIGPPEWRLLVGTPLTFDVGVCFVVIGVVLTMTFDLSKD</sequence>
<keyword evidence="3" id="KW-1003">Cell membrane</keyword>
<evidence type="ECO:0000256" key="3">
    <source>
        <dbReference type="ARBA" id="ARBA00022475"/>
    </source>
</evidence>
<evidence type="ECO:0000256" key="1">
    <source>
        <dbReference type="ARBA" id="ARBA00004651"/>
    </source>
</evidence>
<dbReference type="AlphaFoldDB" id="A0A4P2PVD2"/>
<feature type="transmembrane region" description="Helical" evidence="7">
    <location>
        <begin position="12"/>
        <end position="29"/>
    </location>
</feature>
<reference evidence="9 10" key="1">
    <citation type="submission" date="2015-09" db="EMBL/GenBank/DDBJ databases">
        <title>Sorangium comparison.</title>
        <authorList>
            <person name="Zaburannyi N."/>
            <person name="Bunk B."/>
            <person name="Overmann J."/>
            <person name="Mueller R."/>
        </authorList>
    </citation>
    <scope>NUCLEOTIDE SEQUENCE [LARGE SCALE GENOMIC DNA]</scope>
    <source>
        <strain evidence="9 10">So ceGT47</strain>
    </source>
</reference>
<evidence type="ECO:0000256" key="2">
    <source>
        <dbReference type="ARBA" id="ARBA00009425"/>
    </source>
</evidence>
<feature type="domain" description="Na+/H+ antiporter MnhB subunit-related protein" evidence="8">
    <location>
        <begin position="5"/>
        <end position="128"/>
    </location>
</feature>
<evidence type="ECO:0000256" key="5">
    <source>
        <dbReference type="ARBA" id="ARBA00022989"/>
    </source>
</evidence>
<evidence type="ECO:0000256" key="4">
    <source>
        <dbReference type="ARBA" id="ARBA00022692"/>
    </source>
</evidence>
<evidence type="ECO:0000256" key="7">
    <source>
        <dbReference type="SAM" id="Phobius"/>
    </source>
</evidence>
<dbReference type="Pfam" id="PF04039">
    <property type="entry name" value="MnhB"/>
    <property type="match status" value="1"/>
</dbReference>
<dbReference type="PANTHER" id="PTHR33932">
    <property type="entry name" value="NA(+)/H(+) ANTIPORTER SUBUNIT B"/>
    <property type="match status" value="1"/>
</dbReference>
<dbReference type="GO" id="GO:0005886">
    <property type="term" value="C:plasma membrane"/>
    <property type="evidence" value="ECO:0007669"/>
    <property type="project" value="UniProtKB-SubCell"/>
</dbReference>
<dbReference type="PANTHER" id="PTHR33932:SF4">
    <property type="entry name" value="NA(+)_H(+) ANTIPORTER SUBUNIT B"/>
    <property type="match status" value="1"/>
</dbReference>
<organism evidence="9 10">
    <name type="scientific">Sorangium cellulosum</name>
    <name type="common">Polyangium cellulosum</name>
    <dbReference type="NCBI Taxonomy" id="56"/>
    <lineage>
        <taxon>Bacteria</taxon>
        <taxon>Pseudomonadati</taxon>
        <taxon>Myxococcota</taxon>
        <taxon>Polyangia</taxon>
        <taxon>Polyangiales</taxon>
        <taxon>Polyangiaceae</taxon>
        <taxon>Sorangium</taxon>
    </lineage>
</organism>
<dbReference type="Proteomes" id="UP000295781">
    <property type="component" value="Chromosome"/>
</dbReference>
<feature type="transmembrane region" description="Helical" evidence="7">
    <location>
        <begin position="35"/>
        <end position="52"/>
    </location>
</feature>
<dbReference type="NCBIfam" id="NF009163">
    <property type="entry name" value="PRK12509.1"/>
    <property type="match status" value="1"/>
</dbReference>